<dbReference type="EMBL" id="MN738855">
    <property type="protein sequence ID" value="QHT28362.1"/>
    <property type="molecule type" value="Genomic_DNA"/>
</dbReference>
<evidence type="ECO:0000313" key="2">
    <source>
        <dbReference type="EMBL" id="QHT28362.1"/>
    </source>
</evidence>
<proteinExistence type="predicted"/>
<protein>
    <submittedName>
        <fullName evidence="2">Uncharacterized protein</fullName>
    </submittedName>
</protein>
<organism evidence="2">
    <name type="scientific">viral metagenome</name>
    <dbReference type="NCBI Taxonomy" id="1070528"/>
    <lineage>
        <taxon>unclassified sequences</taxon>
        <taxon>metagenomes</taxon>
        <taxon>organismal metagenomes</taxon>
    </lineage>
</organism>
<accession>A0A6C0EHV0</accession>
<dbReference type="AlphaFoldDB" id="A0A6C0EHV0"/>
<feature type="compositionally biased region" description="Polar residues" evidence="1">
    <location>
        <begin position="29"/>
        <end position="41"/>
    </location>
</feature>
<evidence type="ECO:0000256" key="1">
    <source>
        <dbReference type="SAM" id="MobiDB-lite"/>
    </source>
</evidence>
<name>A0A6C0EHV0_9ZZZZ</name>
<reference evidence="2" key="1">
    <citation type="journal article" date="2020" name="Nature">
        <title>Giant virus diversity and host interactions through global metagenomics.</title>
        <authorList>
            <person name="Schulz F."/>
            <person name="Roux S."/>
            <person name="Paez-Espino D."/>
            <person name="Jungbluth S."/>
            <person name="Walsh D.A."/>
            <person name="Denef V.J."/>
            <person name="McMahon K.D."/>
            <person name="Konstantinidis K.T."/>
            <person name="Eloe-Fadrosh E.A."/>
            <person name="Kyrpides N.C."/>
            <person name="Woyke T."/>
        </authorList>
    </citation>
    <scope>NUCLEOTIDE SEQUENCE</scope>
    <source>
        <strain evidence="2">GVMAG-M-3300001348-25</strain>
    </source>
</reference>
<feature type="region of interest" description="Disordered" evidence="1">
    <location>
        <begin position="17"/>
        <end position="49"/>
    </location>
</feature>
<sequence>MTLPVLQFRISRNCCPKPTKSEENGTFLVPSNDTPNNNGNRKNSKHFAGPAFKARPLKHYRKRLLPNNGVGSSRATMRSFDVPGGVSYNNNGNYCDKNGLVQLNEKI</sequence>